<dbReference type="RefSeq" id="WP_052501898.1">
    <property type="nucleotide sequence ID" value="NZ_CP061871.1"/>
</dbReference>
<evidence type="ECO:0000313" key="1">
    <source>
        <dbReference type="EMBL" id="KIU04461.1"/>
    </source>
</evidence>
<dbReference type="AlphaFoldDB" id="A0A0D1KMP5"/>
<proteinExistence type="predicted"/>
<dbReference type="EMBL" id="JXBC01000014">
    <property type="protein sequence ID" value="KIU04461.1"/>
    <property type="molecule type" value="Genomic_DNA"/>
</dbReference>
<evidence type="ECO:0000313" key="2">
    <source>
        <dbReference type="Proteomes" id="UP000032247"/>
    </source>
</evidence>
<dbReference type="GeneID" id="39574343"/>
<name>A0A0D1KMP5_BACIU</name>
<reference evidence="1 2" key="1">
    <citation type="submission" date="2014-12" db="EMBL/GenBank/DDBJ databases">
        <title>Comparative genome analysis of Bacillus coagulans HM-08, Clostridium butyricum HM-68, Bacillus subtilis HM-66 and Bacillus licheniformis BL-09.</title>
        <authorList>
            <person name="Zhang H."/>
        </authorList>
    </citation>
    <scope>NUCLEOTIDE SEQUENCE [LARGE SCALE GENOMIC DNA]</scope>
    <source>
        <strain evidence="1 2">HM-66</strain>
    </source>
</reference>
<comment type="caution">
    <text evidence="1">The sequence shown here is derived from an EMBL/GenBank/DDBJ whole genome shotgun (WGS) entry which is preliminary data.</text>
</comment>
<protein>
    <submittedName>
        <fullName evidence="1">Uncharacterized protein</fullName>
    </submittedName>
</protein>
<sequence length="242" mass="28229">MENTYSELSQPYFHLNENQWVIATLIAMLFLVFWVVEMTFLQQKMFTQDKKENIPLIYSATPFLFVATIALFSFTVSRFMVAIAFPIFMVALILFAFRFFVPTKHVKNMAYHSTKWSKVRNGLFWFTAFAPSVYWFYLQQTVDTIADNIAFPIVLAYQFTFPMLLVFYIYKKMNFNVWQTLISFIFIGLFVSGLSIFAFSTASSVFGYIIGVALLIVTLVGLVMELNSVRVHLKQKKQMDFM</sequence>
<dbReference type="PATRIC" id="fig|1423.173.peg.4912"/>
<accession>A0A0D1KMP5</accession>
<dbReference type="Proteomes" id="UP000032247">
    <property type="component" value="Unassembled WGS sequence"/>
</dbReference>
<gene>
    <name evidence="1" type="ORF">SC09_contig8orf00109</name>
</gene>
<organism evidence="1 2">
    <name type="scientific">Bacillus subtilis</name>
    <dbReference type="NCBI Taxonomy" id="1423"/>
    <lineage>
        <taxon>Bacteria</taxon>
        <taxon>Bacillati</taxon>
        <taxon>Bacillota</taxon>
        <taxon>Bacilli</taxon>
        <taxon>Bacillales</taxon>
        <taxon>Bacillaceae</taxon>
        <taxon>Bacillus</taxon>
    </lineage>
</organism>